<dbReference type="AlphaFoldDB" id="A0A8H5A471"/>
<protein>
    <submittedName>
        <fullName evidence="2">Uncharacterized protein</fullName>
    </submittedName>
</protein>
<comment type="caution">
    <text evidence="2">The sequence shown here is derived from an EMBL/GenBank/DDBJ whole genome shotgun (WGS) entry which is preliminary data.</text>
</comment>
<evidence type="ECO:0000313" key="2">
    <source>
        <dbReference type="EMBL" id="KAF5258568.1"/>
    </source>
</evidence>
<evidence type="ECO:0000313" key="3">
    <source>
        <dbReference type="Proteomes" id="UP000558688"/>
    </source>
</evidence>
<feature type="region of interest" description="Disordered" evidence="1">
    <location>
        <begin position="40"/>
        <end position="63"/>
    </location>
</feature>
<sequence>MLKPTDLLPSLTPLQRIEMPDLGIALDTVIDVTIPEPEASPHIADSEAMTPLTAPRGASKPPSISHYANAKYRRIQSYIVERKTSRANLLVAWIDNTSKGWNMSGEFDVQEVDEPLLLRY</sequence>
<dbReference type="EMBL" id="JAAFOW010001962">
    <property type="protein sequence ID" value="KAF5258568.1"/>
    <property type="molecule type" value="Genomic_DNA"/>
</dbReference>
<proteinExistence type="predicted"/>
<accession>A0A8H5A471</accession>
<gene>
    <name evidence="2" type="ORF">FOXYS1_10851</name>
</gene>
<evidence type="ECO:0000256" key="1">
    <source>
        <dbReference type="SAM" id="MobiDB-lite"/>
    </source>
</evidence>
<organism evidence="2 3">
    <name type="scientific">Fusarium oxysporum</name>
    <name type="common">Fusarium vascular wilt</name>
    <dbReference type="NCBI Taxonomy" id="5507"/>
    <lineage>
        <taxon>Eukaryota</taxon>
        <taxon>Fungi</taxon>
        <taxon>Dikarya</taxon>
        <taxon>Ascomycota</taxon>
        <taxon>Pezizomycotina</taxon>
        <taxon>Sordariomycetes</taxon>
        <taxon>Hypocreomycetidae</taxon>
        <taxon>Hypocreales</taxon>
        <taxon>Nectriaceae</taxon>
        <taxon>Fusarium</taxon>
        <taxon>Fusarium oxysporum species complex</taxon>
    </lineage>
</organism>
<dbReference type="Proteomes" id="UP000558688">
    <property type="component" value="Unassembled WGS sequence"/>
</dbReference>
<name>A0A8H5A471_FUSOX</name>
<reference evidence="2" key="1">
    <citation type="submission" date="2020-02" db="EMBL/GenBank/DDBJ databases">
        <title>Identification and distribution of gene clusters putatively required for synthesis of sphingolipid metabolism inhibitors in phylogenetically diverse species of the filamentous fungus Fusarium.</title>
        <authorList>
            <person name="Kim H.-S."/>
            <person name="Busman M."/>
            <person name="Brown D.W."/>
            <person name="Divon H."/>
            <person name="Uhlig S."/>
            <person name="Proctor R.H."/>
        </authorList>
    </citation>
    <scope>NUCLEOTIDE SEQUENCE [LARGE SCALE GENOMIC DNA]</scope>
    <source>
        <strain evidence="2">NRRL 39464</strain>
    </source>
</reference>